<name>A0A2T2WXN9_9FIRM</name>
<dbReference type="AlphaFoldDB" id="A0A2T2WXN9"/>
<proteinExistence type="predicted"/>
<gene>
    <name evidence="1" type="ORF">C7B43_12590</name>
</gene>
<evidence type="ECO:0008006" key="3">
    <source>
        <dbReference type="Google" id="ProtNLM"/>
    </source>
</evidence>
<evidence type="ECO:0000313" key="1">
    <source>
        <dbReference type="EMBL" id="PSR27000.1"/>
    </source>
</evidence>
<accession>A0A2T2WXN9</accession>
<protein>
    <recommendedName>
        <fullName evidence="3">Bacterial Pleckstrin homology domain-containing protein</fullName>
    </recommendedName>
</protein>
<evidence type="ECO:0000313" key="2">
    <source>
        <dbReference type="Proteomes" id="UP000242699"/>
    </source>
</evidence>
<dbReference type="Proteomes" id="UP000242699">
    <property type="component" value="Unassembled WGS sequence"/>
</dbReference>
<organism evidence="1 2">
    <name type="scientific">Sulfobacillus benefaciens</name>
    <dbReference type="NCBI Taxonomy" id="453960"/>
    <lineage>
        <taxon>Bacteria</taxon>
        <taxon>Bacillati</taxon>
        <taxon>Bacillota</taxon>
        <taxon>Clostridia</taxon>
        <taxon>Eubacteriales</taxon>
        <taxon>Clostridiales Family XVII. Incertae Sedis</taxon>
        <taxon>Sulfobacillus</taxon>
    </lineage>
</organism>
<dbReference type="EMBL" id="PXYT01000030">
    <property type="protein sequence ID" value="PSR27000.1"/>
    <property type="molecule type" value="Genomic_DNA"/>
</dbReference>
<comment type="caution">
    <text evidence="1">The sequence shown here is derived from an EMBL/GenBank/DDBJ whole genome shotgun (WGS) entry which is preliminary data.</text>
</comment>
<reference evidence="1 2" key="1">
    <citation type="journal article" date="2014" name="BMC Genomics">
        <title>Comparison of environmental and isolate Sulfobacillus genomes reveals diverse carbon, sulfur, nitrogen, and hydrogen metabolisms.</title>
        <authorList>
            <person name="Justice N.B."/>
            <person name="Norman A."/>
            <person name="Brown C.T."/>
            <person name="Singh A."/>
            <person name="Thomas B.C."/>
            <person name="Banfield J.F."/>
        </authorList>
    </citation>
    <scope>NUCLEOTIDE SEQUENCE [LARGE SCALE GENOMIC DNA]</scope>
    <source>
        <strain evidence="1">AMDSBA1</strain>
    </source>
</reference>
<sequence length="114" mass="12448">MAELILDGSDLVLKLSTLEKMEGVHGDIRVPLSSVQSIAIVEDVIHAVHGLKMPGSRIPGVFAMGTFMSRNNTIFAIVHHQNKRGVQVRLQGAKYDALIVGVEEPEKLMKTLGF</sequence>